<evidence type="ECO:0000313" key="9">
    <source>
        <dbReference type="EMBL" id="SDM29682.1"/>
    </source>
</evidence>
<dbReference type="Proteomes" id="UP000198510">
    <property type="component" value="Unassembled WGS sequence"/>
</dbReference>
<dbReference type="InterPro" id="IPR019758">
    <property type="entry name" value="Pept_S26A_signal_pept_1_CS"/>
</dbReference>
<protein>
    <recommendedName>
        <fullName evidence="4 7">Signal peptidase I</fullName>
        <ecNumber evidence="3 7">3.4.21.89</ecNumber>
    </recommendedName>
</protein>
<dbReference type="SUPFAM" id="SSF51306">
    <property type="entry name" value="LexA/Signal peptidase"/>
    <property type="match status" value="1"/>
</dbReference>
<feature type="active site" evidence="6">
    <location>
        <position position="127"/>
    </location>
</feature>
<evidence type="ECO:0000256" key="1">
    <source>
        <dbReference type="ARBA" id="ARBA00000677"/>
    </source>
</evidence>
<dbReference type="GO" id="GO:0016020">
    <property type="term" value="C:membrane"/>
    <property type="evidence" value="ECO:0007669"/>
    <property type="project" value="UniProtKB-SubCell"/>
</dbReference>
<evidence type="ECO:0000256" key="6">
    <source>
        <dbReference type="PIRSR" id="PIRSR600223-1"/>
    </source>
</evidence>
<dbReference type="GO" id="GO:0006465">
    <property type="term" value="P:signal peptide processing"/>
    <property type="evidence" value="ECO:0007669"/>
    <property type="project" value="InterPro"/>
</dbReference>
<dbReference type="AlphaFoldDB" id="A0A1G9S2P1"/>
<dbReference type="EC" id="3.4.21.89" evidence="3 7"/>
<feature type="domain" description="Peptidase S26" evidence="8">
    <location>
        <begin position="286"/>
        <end position="332"/>
    </location>
</feature>
<dbReference type="NCBIfam" id="TIGR02227">
    <property type="entry name" value="sigpep_I_bact"/>
    <property type="match status" value="2"/>
</dbReference>
<name>A0A1G9S2P1_9BACT</name>
<feature type="transmembrane region" description="Helical" evidence="7">
    <location>
        <begin position="12"/>
        <end position="31"/>
    </location>
</feature>
<accession>A0A1G9S2P1</accession>
<evidence type="ECO:0000256" key="2">
    <source>
        <dbReference type="ARBA" id="ARBA00009370"/>
    </source>
</evidence>
<evidence type="ECO:0000256" key="4">
    <source>
        <dbReference type="ARBA" id="ARBA00019232"/>
    </source>
</evidence>
<keyword evidence="7" id="KW-0472">Membrane</keyword>
<dbReference type="PANTHER" id="PTHR43390:SF1">
    <property type="entry name" value="CHLOROPLAST PROCESSING PEPTIDASE"/>
    <property type="match status" value="1"/>
</dbReference>
<keyword evidence="5 7" id="KW-0378">Hydrolase</keyword>
<dbReference type="Gene3D" id="2.10.109.10">
    <property type="entry name" value="Umud Fragment, subunit A"/>
    <property type="match status" value="2"/>
</dbReference>
<feature type="active site" evidence="6">
    <location>
        <position position="40"/>
    </location>
</feature>
<evidence type="ECO:0000313" key="10">
    <source>
        <dbReference type="Proteomes" id="UP000198510"/>
    </source>
</evidence>
<dbReference type="RefSeq" id="WP_089687342.1">
    <property type="nucleotide sequence ID" value="NZ_FNFO01000012.1"/>
</dbReference>
<comment type="similarity">
    <text evidence="2 7">Belongs to the peptidase S26 family.</text>
</comment>
<proteinExistence type="inferred from homology"/>
<dbReference type="InterPro" id="IPR000223">
    <property type="entry name" value="Pept_S26A_signal_pept_1"/>
</dbReference>
<evidence type="ECO:0000259" key="8">
    <source>
        <dbReference type="Pfam" id="PF10502"/>
    </source>
</evidence>
<dbReference type="STRING" id="1075417.SAMN05421823_1128"/>
<comment type="subcellular location">
    <subcellularLocation>
        <location evidence="7">Membrane</location>
        <topology evidence="7">Single-pass type II membrane protein</topology>
    </subcellularLocation>
</comment>
<sequence length="354" mass="40962">MARKPKSSAREWTEAILFAVVAATLIRWLFLEAFTIPSPSMEKTLLVGDFLFVSKIHYGARTPQTPLQVPLTHQTLWGTDQPSYSTRLQWPMFRLPGISHVQRNDVVVFNFPPELDHPVDLKTHYIKRCLAVGGDTLQIRNRQVYINGEAAPNPTEMQFSYLLEVGTVELKPAFFKQWDIREWQRVPGGFKIYTTPAIADSLRNEAQVKRLEPLEEQPGVADNYVFPNAAALFPWNQDNFGPLWIPAEGGTLPMTKENVALYGETIRRYEHLRKVELKDNQLLIDGAPVQEYTFRQNYYFMMGDNRHNSLDSRYWGFVPEDHIVGKAIFIWMSMERENKGTDGVRWNRIFQAIR</sequence>
<dbReference type="GO" id="GO:0009003">
    <property type="term" value="F:signal peptidase activity"/>
    <property type="evidence" value="ECO:0007669"/>
    <property type="project" value="UniProtKB-EC"/>
</dbReference>
<evidence type="ECO:0000256" key="5">
    <source>
        <dbReference type="ARBA" id="ARBA00022801"/>
    </source>
</evidence>
<organism evidence="9 10">
    <name type="scientific">Catalinimonas alkaloidigena</name>
    <dbReference type="NCBI Taxonomy" id="1075417"/>
    <lineage>
        <taxon>Bacteria</taxon>
        <taxon>Pseudomonadati</taxon>
        <taxon>Bacteroidota</taxon>
        <taxon>Cytophagia</taxon>
        <taxon>Cytophagales</taxon>
        <taxon>Catalimonadaceae</taxon>
        <taxon>Catalinimonas</taxon>
    </lineage>
</organism>
<gene>
    <name evidence="9" type="ORF">SAMN05421823_1128</name>
</gene>
<dbReference type="PROSITE" id="PS00761">
    <property type="entry name" value="SPASE_I_3"/>
    <property type="match status" value="1"/>
</dbReference>
<keyword evidence="7" id="KW-1133">Transmembrane helix</keyword>
<reference evidence="9 10" key="1">
    <citation type="submission" date="2016-10" db="EMBL/GenBank/DDBJ databases">
        <authorList>
            <person name="de Groot N.N."/>
        </authorList>
    </citation>
    <scope>NUCLEOTIDE SEQUENCE [LARGE SCALE GENOMIC DNA]</scope>
    <source>
        <strain evidence="9 10">DSM 25186</strain>
    </source>
</reference>
<dbReference type="GO" id="GO:0004252">
    <property type="term" value="F:serine-type endopeptidase activity"/>
    <property type="evidence" value="ECO:0007669"/>
    <property type="project" value="InterPro"/>
</dbReference>
<keyword evidence="10" id="KW-1185">Reference proteome</keyword>
<evidence type="ECO:0000256" key="3">
    <source>
        <dbReference type="ARBA" id="ARBA00013208"/>
    </source>
</evidence>
<dbReference type="PANTHER" id="PTHR43390">
    <property type="entry name" value="SIGNAL PEPTIDASE I"/>
    <property type="match status" value="1"/>
</dbReference>
<dbReference type="OrthoDB" id="9802919at2"/>
<dbReference type="Pfam" id="PF10502">
    <property type="entry name" value="Peptidase_S26"/>
    <property type="match status" value="2"/>
</dbReference>
<dbReference type="PRINTS" id="PR00727">
    <property type="entry name" value="LEADERPTASE"/>
</dbReference>
<dbReference type="EMBL" id="FNFO01000012">
    <property type="protein sequence ID" value="SDM29682.1"/>
    <property type="molecule type" value="Genomic_DNA"/>
</dbReference>
<dbReference type="InterPro" id="IPR019533">
    <property type="entry name" value="Peptidase_S26"/>
</dbReference>
<comment type="catalytic activity">
    <reaction evidence="1 7">
        <text>Cleavage of hydrophobic, N-terminal signal or leader sequences from secreted and periplasmic proteins.</text>
        <dbReference type="EC" id="3.4.21.89"/>
    </reaction>
</comment>
<keyword evidence="7" id="KW-0812">Transmembrane</keyword>
<dbReference type="CDD" id="cd06530">
    <property type="entry name" value="S26_SPase_I"/>
    <property type="match status" value="2"/>
</dbReference>
<keyword evidence="7" id="KW-0645">Protease</keyword>
<dbReference type="InterPro" id="IPR036286">
    <property type="entry name" value="LexA/Signal_pep-like_sf"/>
</dbReference>
<feature type="domain" description="Peptidase S26" evidence="8">
    <location>
        <begin position="10"/>
        <end position="160"/>
    </location>
</feature>
<evidence type="ECO:0000256" key="7">
    <source>
        <dbReference type="RuleBase" id="RU362042"/>
    </source>
</evidence>